<evidence type="ECO:0000313" key="1">
    <source>
        <dbReference type="EMBL" id="SEE02117.1"/>
    </source>
</evidence>
<evidence type="ECO:0000313" key="2">
    <source>
        <dbReference type="Proteomes" id="UP000182725"/>
    </source>
</evidence>
<proteinExistence type="predicted"/>
<dbReference type="AlphaFoldDB" id="A0A1H5FFA9"/>
<dbReference type="Proteomes" id="UP000182725">
    <property type="component" value="Unassembled WGS sequence"/>
</dbReference>
<gene>
    <name evidence="1" type="ORF">SAMN04489740_0496</name>
</gene>
<reference evidence="1 2" key="1">
    <citation type="submission" date="2016-10" db="EMBL/GenBank/DDBJ databases">
        <authorList>
            <person name="de Groot N.N."/>
        </authorList>
    </citation>
    <scope>NUCLEOTIDE SEQUENCE [LARGE SCALE GENOMIC DNA]</scope>
    <source>
        <strain evidence="1 2">DSM 22274</strain>
    </source>
</reference>
<sequence length="43" mass="4500">MKSVLLMLATLAACSLPGAPKTLDEEQLESISESVTQAQPGLQ</sequence>
<dbReference type="EMBL" id="FNTV01000001">
    <property type="protein sequence ID" value="SEE02117.1"/>
    <property type="molecule type" value="Genomic_DNA"/>
</dbReference>
<name>A0A1H5FFA9_9MICC</name>
<accession>A0A1H5FFA9</accession>
<protein>
    <submittedName>
        <fullName evidence="1">Uncharacterized protein</fullName>
    </submittedName>
</protein>
<organism evidence="1 2">
    <name type="scientific">Arthrobacter alpinus</name>
    <dbReference type="NCBI Taxonomy" id="656366"/>
    <lineage>
        <taxon>Bacteria</taxon>
        <taxon>Bacillati</taxon>
        <taxon>Actinomycetota</taxon>
        <taxon>Actinomycetes</taxon>
        <taxon>Micrococcales</taxon>
        <taxon>Micrococcaceae</taxon>
        <taxon>Arthrobacter</taxon>
    </lineage>
</organism>